<dbReference type="RefSeq" id="WP_155217363.1">
    <property type="nucleotide sequence ID" value="NZ_WNHB01000005.1"/>
</dbReference>
<evidence type="ECO:0000259" key="1">
    <source>
        <dbReference type="Pfam" id="PF26386"/>
    </source>
</evidence>
<sequence length="398" mass="46839">MYKLLSHTDLDGVSCGILAKLAFGKDINVRYNSVSALDQNVKWFLENGDKNTTLWITDLSVNAENEQKLNEFYEDGGKVQLIDHHKTALHFNDYEWGHVKVEDQEGHLCSATSLLYEYLLNHNYLSPKSSISEYVELVRQYDTWEWEANNNQQAQRLNALFYLVSIDEFEAMMLERLSKQEHFSFDEFENRILTMEENKIERYIRRKRRELVQIQVGENFAGVVYAESYHSELGNELGKDYPHLDYITIINMGAKRLGFRTIHDHVDVSEIAGLYGGGGHAKASGCVLTEDAYKHFVLDTFHLEPLHEDARFNKYNLKKSPFGSLYKNRRNDIFFLYPENEYTWVIESNELKMDETFYSFDEAEKYLKRSYGVWLLRDDEFVNYLMAFRKKAKEQEEI</sequence>
<name>A0A6N8CN33_9BACI</name>
<dbReference type="SUPFAM" id="SSF64182">
    <property type="entry name" value="DHH phosphoesterases"/>
    <property type="match status" value="1"/>
</dbReference>
<evidence type="ECO:0000313" key="3">
    <source>
        <dbReference type="Proteomes" id="UP000440978"/>
    </source>
</evidence>
<reference evidence="2 3" key="1">
    <citation type="submission" date="2019-11" db="EMBL/GenBank/DDBJ databases">
        <title>Terrilactibacillus tamarindus sp. nov. BCM23-1 isolated from bark of Tamarindus indica.</title>
        <authorList>
            <person name="Kingkaew E."/>
            <person name="Tanasupawat S."/>
        </authorList>
    </citation>
    <scope>NUCLEOTIDE SEQUENCE [LARGE SCALE GENOMIC DNA]</scope>
    <source>
        <strain evidence="2 3">BCM23-1</strain>
    </source>
</reference>
<dbReference type="InterPro" id="IPR058608">
    <property type="entry name" value="NrnB_C"/>
</dbReference>
<dbReference type="Gene3D" id="3.90.1640.10">
    <property type="entry name" value="inorganic pyrophosphatase (n-terminal core)"/>
    <property type="match status" value="1"/>
</dbReference>
<evidence type="ECO:0000313" key="2">
    <source>
        <dbReference type="EMBL" id="MTT31341.1"/>
    </source>
</evidence>
<keyword evidence="3" id="KW-1185">Reference proteome</keyword>
<dbReference type="InterPro" id="IPR052968">
    <property type="entry name" value="Nucleotide_metab_enz"/>
</dbReference>
<dbReference type="Proteomes" id="UP000440978">
    <property type="component" value="Unassembled WGS sequence"/>
</dbReference>
<dbReference type="OrthoDB" id="2035301at2"/>
<dbReference type="AlphaFoldDB" id="A0A6N8CN33"/>
<dbReference type="EMBL" id="WNHB01000005">
    <property type="protein sequence ID" value="MTT31341.1"/>
    <property type="molecule type" value="Genomic_DNA"/>
</dbReference>
<accession>A0A6N8CN33</accession>
<comment type="caution">
    <text evidence="2">The sequence shown here is derived from an EMBL/GenBank/DDBJ whole genome shotgun (WGS) entry which is preliminary data.</text>
</comment>
<dbReference type="PANTHER" id="PTHR42146:SF1">
    <property type="entry name" value="OLIGORIBONUCLEASE NRNB"/>
    <property type="match status" value="1"/>
</dbReference>
<dbReference type="InterPro" id="IPR038763">
    <property type="entry name" value="DHH_sf"/>
</dbReference>
<gene>
    <name evidence="2" type="ORF">GMB86_04825</name>
</gene>
<dbReference type="PANTHER" id="PTHR42146">
    <property type="entry name" value="3',5'-CYCLIC-NUCLEOTIDE PHOSPHODIESTERASE"/>
    <property type="match status" value="1"/>
</dbReference>
<dbReference type="Pfam" id="PF26386">
    <property type="entry name" value="NrnB_C"/>
    <property type="match status" value="1"/>
</dbReference>
<feature type="domain" description="Oligoribonuclease NrnB C-terminal" evidence="1">
    <location>
        <begin position="323"/>
        <end position="394"/>
    </location>
</feature>
<organism evidence="2 3">
    <name type="scientific">Terrilactibacillus tamarindi</name>
    <dbReference type="NCBI Taxonomy" id="2599694"/>
    <lineage>
        <taxon>Bacteria</taxon>
        <taxon>Bacillati</taxon>
        <taxon>Bacillota</taxon>
        <taxon>Bacilli</taxon>
        <taxon>Bacillales</taxon>
        <taxon>Bacillaceae</taxon>
        <taxon>Terrilactibacillus</taxon>
    </lineage>
</organism>
<dbReference type="Gene3D" id="3.10.310.30">
    <property type="match status" value="1"/>
</dbReference>
<protein>
    <submittedName>
        <fullName evidence="2">Oligoribonuclease</fullName>
    </submittedName>
</protein>
<proteinExistence type="predicted"/>